<dbReference type="SUPFAM" id="SSF50630">
    <property type="entry name" value="Acid proteases"/>
    <property type="match status" value="1"/>
</dbReference>
<evidence type="ECO:0000313" key="4">
    <source>
        <dbReference type="EMBL" id="KEQ68926.1"/>
    </source>
</evidence>
<evidence type="ECO:0000256" key="1">
    <source>
        <dbReference type="ARBA" id="ARBA00007447"/>
    </source>
</evidence>
<evidence type="ECO:0000313" key="5">
    <source>
        <dbReference type="Proteomes" id="UP000027730"/>
    </source>
</evidence>
<protein>
    <submittedName>
        <fullName evidence="4">Acid protease</fullName>
    </submittedName>
</protein>
<evidence type="ECO:0000256" key="2">
    <source>
        <dbReference type="PIRSR" id="PIRSR601461-1"/>
    </source>
</evidence>
<keyword evidence="5" id="KW-1185">Reference proteome</keyword>
<dbReference type="GO" id="GO:0004190">
    <property type="term" value="F:aspartic-type endopeptidase activity"/>
    <property type="evidence" value="ECO:0007669"/>
    <property type="project" value="InterPro"/>
</dbReference>
<name>A0A074X2Q5_9PEZI</name>
<feature type="active site" evidence="2">
    <location>
        <position position="249"/>
    </location>
</feature>
<accession>A0A074X2Q5</accession>
<dbReference type="InterPro" id="IPR021109">
    <property type="entry name" value="Peptidase_aspartic_dom_sf"/>
</dbReference>
<organism evidence="4 5">
    <name type="scientific">Aureobasidium namibiae CBS 147.97</name>
    <dbReference type="NCBI Taxonomy" id="1043004"/>
    <lineage>
        <taxon>Eukaryota</taxon>
        <taxon>Fungi</taxon>
        <taxon>Dikarya</taxon>
        <taxon>Ascomycota</taxon>
        <taxon>Pezizomycotina</taxon>
        <taxon>Dothideomycetes</taxon>
        <taxon>Dothideomycetidae</taxon>
        <taxon>Dothideales</taxon>
        <taxon>Saccotheciaceae</taxon>
        <taxon>Aureobasidium</taxon>
    </lineage>
</organism>
<dbReference type="Proteomes" id="UP000027730">
    <property type="component" value="Unassembled WGS sequence"/>
</dbReference>
<comment type="similarity">
    <text evidence="1">Belongs to the peptidase A1 family.</text>
</comment>
<gene>
    <name evidence="4" type="ORF">M436DRAFT_76474</name>
</gene>
<dbReference type="CDD" id="cd05471">
    <property type="entry name" value="pepsin_like"/>
    <property type="match status" value="1"/>
</dbReference>
<dbReference type="AlphaFoldDB" id="A0A074X2Q5"/>
<dbReference type="STRING" id="1043004.A0A074X2Q5"/>
<proteinExistence type="inferred from homology"/>
<dbReference type="GeneID" id="25415849"/>
<dbReference type="RefSeq" id="XP_013423195.1">
    <property type="nucleotide sequence ID" value="XM_013567741.1"/>
</dbReference>
<sequence>MPRELNTVPDGAIILPLTYNDFTAAYYAPFQVGTPPQTEYLKVDTGSPTLSFLDPRSSFCEQSNRPCMTYGTFDNETSSTCRYQGTGFADELEDFGSGVYLRDTVTLQGITTEHVDFGYLTSYGNPSGIIDPAATIAGFATNYPPEKGPYLLAQLKNASTINRRSVSVYLGNDTGTSGASQIILGGFYDKAKMASKPFTVEMVNPNSQTLANGETNSVNVTQIEVVVNGKTTTFNPGPSPDIGQPTLLDTGNPLWILPTPVFAAVAAGLGNSTARNYTGVGFVDVDCKYRSPKHANGHVTTTFGSAGKIEVPLHSLVEKFSGGNCGAHIFEIDVGNGTTAFGAPFLRSAYAIFDQEALTISIAQVKHTHEEHIVALPEGGF</sequence>
<dbReference type="InterPro" id="IPR033121">
    <property type="entry name" value="PEPTIDASE_A1"/>
</dbReference>
<keyword evidence="4" id="KW-0378">Hydrolase</keyword>
<evidence type="ECO:0000259" key="3">
    <source>
        <dbReference type="PROSITE" id="PS51767"/>
    </source>
</evidence>
<dbReference type="HOGENOM" id="CLU_013253_9_1_1"/>
<dbReference type="PANTHER" id="PTHR47966:SF51">
    <property type="entry name" value="BETA-SITE APP-CLEAVING ENZYME, ISOFORM A-RELATED"/>
    <property type="match status" value="1"/>
</dbReference>
<dbReference type="PROSITE" id="PS51767">
    <property type="entry name" value="PEPTIDASE_A1"/>
    <property type="match status" value="1"/>
</dbReference>
<feature type="active site" evidence="2">
    <location>
        <position position="44"/>
    </location>
</feature>
<dbReference type="GO" id="GO:0000324">
    <property type="term" value="C:fungal-type vacuole"/>
    <property type="evidence" value="ECO:0007669"/>
    <property type="project" value="TreeGrafter"/>
</dbReference>
<dbReference type="InterPro" id="IPR034164">
    <property type="entry name" value="Pepsin-like_dom"/>
</dbReference>
<dbReference type="PANTHER" id="PTHR47966">
    <property type="entry name" value="BETA-SITE APP-CLEAVING ENZYME, ISOFORM A-RELATED"/>
    <property type="match status" value="1"/>
</dbReference>
<reference evidence="4 5" key="1">
    <citation type="journal article" date="2014" name="BMC Genomics">
        <title>Genome sequencing of four Aureobasidium pullulans varieties: biotechnological potential, stress tolerance, and description of new species.</title>
        <authorList>
            <person name="Gostin Ar C."/>
            <person name="Ohm R.A."/>
            <person name="Kogej T."/>
            <person name="Sonjak S."/>
            <person name="Turk M."/>
            <person name="Zajc J."/>
            <person name="Zalar P."/>
            <person name="Grube M."/>
            <person name="Sun H."/>
            <person name="Han J."/>
            <person name="Sharma A."/>
            <person name="Chiniquy J."/>
            <person name="Ngan C.Y."/>
            <person name="Lipzen A."/>
            <person name="Barry K."/>
            <person name="Grigoriev I.V."/>
            <person name="Gunde-Cimerman N."/>
        </authorList>
    </citation>
    <scope>NUCLEOTIDE SEQUENCE [LARGE SCALE GENOMIC DNA]</scope>
    <source>
        <strain evidence="4 5">CBS 147.97</strain>
    </source>
</reference>
<keyword evidence="4" id="KW-0645">Protease</keyword>
<dbReference type="Gene3D" id="2.40.70.10">
    <property type="entry name" value="Acid Proteases"/>
    <property type="match status" value="2"/>
</dbReference>
<dbReference type="PRINTS" id="PR00792">
    <property type="entry name" value="PEPSIN"/>
</dbReference>
<dbReference type="GO" id="GO:0006508">
    <property type="term" value="P:proteolysis"/>
    <property type="evidence" value="ECO:0007669"/>
    <property type="project" value="UniProtKB-KW"/>
</dbReference>
<feature type="domain" description="Peptidase A1" evidence="3">
    <location>
        <begin position="26"/>
        <end position="363"/>
    </location>
</feature>
<dbReference type="InterPro" id="IPR001461">
    <property type="entry name" value="Aspartic_peptidase_A1"/>
</dbReference>
<dbReference type="Pfam" id="PF00026">
    <property type="entry name" value="Asp"/>
    <property type="match status" value="1"/>
</dbReference>
<dbReference type="EMBL" id="KL584724">
    <property type="protein sequence ID" value="KEQ68926.1"/>
    <property type="molecule type" value="Genomic_DNA"/>
</dbReference>
<dbReference type="OrthoDB" id="771136at2759"/>